<dbReference type="InterPro" id="IPR033705">
    <property type="entry name" value="Anticodon_Ia_Val"/>
</dbReference>
<dbReference type="FunFam" id="3.40.50.620:FF:000020">
    <property type="entry name" value="Valine--tRNA ligase, mitochondrial"/>
    <property type="match status" value="1"/>
</dbReference>
<dbReference type="Gene3D" id="1.10.730.10">
    <property type="entry name" value="Isoleucyl-tRNA Synthetase, Domain 1"/>
    <property type="match status" value="2"/>
</dbReference>
<comment type="catalytic activity">
    <reaction evidence="10">
        <text>tRNA(Val) + L-valine + ATP = L-valyl-tRNA(Val) + AMP + diphosphate</text>
        <dbReference type="Rhea" id="RHEA:10704"/>
        <dbReference type="Rhea" id="RHEA-COMP:9672"/>
        <dbReference type="Rhea" id="RHEA-COMP:9708"/>
        <dbReference type="ChEBI" id="CHEBI:30616"/>
        <dbReference type="ChEBI" id="CHEBI:33019"/>
        <dbReference type="ChEBI" id="CHEBI:57762"/>
        <dbReference type="ChEBI" id="CHEBI:78442"/>
        <dbReference type="ChEBI" id="CHEBI:78537"/>
        <dbReference type="ChEBI" id="CHEBI:456215"/>
        <dbReference type="EC" id="6.1.1.9"/>
    </reaction>
</comment>
<dbReference type="PROSITE" id="PS00178">
    <property type="entry name" value="AA_TRNA_LIGASE_I"/>
    <property type="match status" value="1"/>
</dbReference>
<dbReference type="InterPro" id="IPR001412">
    <property type="entry name" value="aa-tRNA-synth_I_CS"/>
</dbReference>
<dbReference type="EC" id="6.1.1.9" evidence="2"/>
<dbReference type="AlphaFoldDB" id="A0A1B6IVZ3"/>
<dbReference type="InterPro" id="IPR014729">
    <property type="entry name" value="Rossmann-like_a/b/a_fold"/>
</dbReference>
<dbReference type="SUPFAM" id="SSF47323">
    <property type="entry name" value="Anticodon-binding domain of a subclass of class I aminoacyl-tRNA synthetases"/>
    <property type="match status" value="1"/>
</dbReference>
<keyword evidence="6 11" id="KW-0648">Protein biosynthesis</keyword>
<evidence type="ECO:0000256" key="11">
    <source>
        <dbReference type="RuleBase" id="RU363035"/>
    </source>
</evidence>
<dbReference type="NCBIfam" id="NF004349">
    <property type="entry name" value="PRK05729.1"/>
    <property type="match status" value="1"/>
</dbReference>
<dbReference type="InterPro" id="IPR036282">
    <property type="entry name" value="Glutathione-S-Trfase_C_sf"/>
</dbReference>
<dbReference type="FunFam" id="3.40.50.620:FF:000119">
    <property type="entry name" value="Putative valine--tRNA ligase-like"/>
    <property type="match status" value="1"/>
</dbReference>
<evidence type="ECO:0000256" key="9">
    <source>
        <dbReference type="ARBA" id="ARBA00029936"/>
    </source>
</evidence>
<dbReference type="PANTHER" id="PTHR11946:SF109">
    <property type="entry name" value="VALINE--TRNA LIGASE"/>
    <property type="match status" value="1"/>
</dbReference>
<evidence type="ECO:0000256" key="7">
    <source>
        <dbReference type="ARBA" id="ARBA00023146"/>
    </source>
</evidence>
<dbReference type="InterPro" id="IPR013155">
    <property type="entry name" value="M/V/L/I-tRNA-synth_anticd-bd"/>
</dbReference>
<reference evidence="15" key="1">
    <citation type="submission" date="2015-11" db="EMBL/GenBank/DDBJ databases">
        <title>De novo transcriptome assembly of four potential Pierce s Disease insect vectors from Arizona vineyards.</title>
        <authorList>
            <person name="Tassone E.E."/>
        </authorList>
    </citation>
    <scope>NUCLEOTIDE SEQUENCE</scope>
</reference>
<evidence type="ECO:0000256" key="5">
    <source>
        <dbReference type="ARBA" id="ARBA00022840"/>
    </source>
</evidence>
<evidence type="ECO:0000256" key="2">
    <source>
        <dbReference type="ARBA" id="ARBA00013169"/>
    </source>
</evidence>
<evidence type="ECO:0000256" key="10">
    <source>
        <dbReference type="ARBA" id="ARBA00047552"/>
    </source>
</evidence>
<dbReference type="Gene3D" id="3.40.50.620">
    <property type="entry name" value="HUPs"/>
    <property type="match status" value="2"/>
</dbReference>
<proteinExistence type="inferred from homology"/>
<dbReference type="InterPro" id="IPR002303">
    <property type="entry name" value="Valyl-tRNA_ligase"/>
</dbReference>
<evidence type="ECO:0000256" key="12">
    <source>
        <dbReference type="SAM" id="MobiDB-lite"/>
    </source>
</evidence>
<evidence type="ECO:0000313" key="15">
    <source>
        <dbReference type="EMBL" id="JAS91062.1"/>
    </source>
</evidence>
<dbReference type="CDD" id="cd07962">
    <property type="entry name" value="Anticodon_Ia_Val"/>
    <property type="match status" value="1"/>
</dbReference>
<dbReference type="Pfam" id="PF08264">
    <property type="entry name" value="Anticodon_1"/>
    <property type="match status" value="1"/>
</dbReference>
<organism evidence="15">
    <name type="scientific">Homalodisca liturata</name>
    <dbReference type="NCBI Taxonomy" id="320908"/>
    <lineage>
        <taxon>Eukaryota</taxon>
        <taxon>Metazoa</taxon>
        <taxon>Ecdysozoa</taxon>
        <taxon>Arthropoda</taxon>
        <taxon>Hexapoda</taxon>
        <taxon>Insecta</taxon>
        <taxon>Pterygota</taxon>
        <taxon>Neoptera</taxon>
        <taxon>Paraneoptera</taxon>
        <taxon>Hemiptera</taxon>
        <taxon>Auchenorrhyncha</taxon>
        <taxon>Membracoidea</taxon>
        <taxon>Cicadellidae</taxon>
        <taxon>Cicadellinae</taxon>
        <taxon>Proconiini</taxon>
        <taxon>Homalodisca</taxon>
    </lineage>
</organism>
<dbReference type="CDD" id="cd00817">
    <property type="entry name" value="ValRS_core"/>
    <property type="match status" value="1"/>
</dbReference>
<gene>
    <name evidence="15" type="ORF">g.44649</name>
</gene>
<dbReference type="Gene3D" id="1.10.287.380">
    <property type="entry name" value="Valyl-tRNA synthetase, C-terminal domain"/>
    <property type="match status" value="1"/>
</dbReference>
<feature type="domain" description="Methionyl/Valyl/Leucyl/Isoleucyl-tRNA synthetase anticodon-binding" evidence="14">
    <location>
        <begin position="855"/>
        <end position="1007"/>
    </location>
</feature>
<accession>A0A1B6IVZ3</accession>
<keyword evidence="7 11" id="KW-0030">Aminoacyl-tRNA synthetase</keyword>
<name>A0A1B6IVZ3_9HEMI</name>
<dbReference type="GO" id="GO:0006438">
    <property type="term" value="P:valyl-tRNA aminoacylation"/>
    <property type="evidence" value="ECO:0007669"/>
    <property type="project" value="InterPro"/>
</dbReference>
<dbReference type="EMBL" id="GECU01016644">
    <property type="protein sequence ID" value="JAS91062.1"/>
    <property type="molecule type" value="Transcribed_RNA"/>
</dbReference>
<comment type="similarity">
    <text evidence="1 11">Belongs to the class-I aminoacyl-tRNA synthetase family.</text>
</comment>
<evidence type="ECO:0000259" key="14">
    <source>
        <dbReference type="Pfam" id="PF08264"/>
    </source>
</evidence>
<feature type="region of interest" description="Disordered" evidence="12">
    <location>
        <begin position="1"/>
        <end position="58"/>
    </location>
</feature>
<evidence type="ECO:0000256" key="1">
    <source>
        <dbReference type="ARBA" id="ARBA00005594"/>
    </source>
</evidence>
<evidence type="ECO:0000259" key="13">
    <source>
        <dbReference type="Pfam" id="PF00133"/>
    </source>
</evidence>
<evidence type="ECO:0000256" key="3">
    <source>
        <dbReference type="ARBA" id="ARBA00022598"/>
    </source>
</evidence>
<dbReference type="InterPro" id="IPR009008">
    <property type="entry name" value="Val/Leu/Ile-tRNA-synth_edit"/>
</dbReference>
<dbReference type="SUPFAM" id="SSF47616">
    <property type="entry name" value="GST C-terminal domain-like"/>
    <property type="match status" value="1"/>
</dbReference>
<keyword evidence="5 11" id="KW-0067">ATP-binding</keyword>
<evidence type="ECO:0000256" key="8">
    <source>
        <dbReference type="ARBA" id="ARBA00024407"/>
    </source>
</evidence>
<dbReference type="HAMAP" id="MF_02004">
    <property type="entry name" value="Val_tRNA_synth_type1"/>
    <property type="match status" value="1"/>
</dbReference>
<keyword evidence="3 11" id="KW-0436">Ligase</keyword>
<feature type="domain" description="Aminoacyl-tRNA synthetase class Ia" evidence="13">
    <location>
        <begin position="94"/>
        <end position="722"/>
    </location>
</feature>
<dbReference type="PRINTS" id="PR00986">
    <property type="entry name" value="TRNASYNTHVAL"/>
</dbReference>
<dbReference type="SUPFAM" id="SSF50677">
    <property type="entry name" value="ValRS/IleRS/LeuRS editing domain"/>
    <property type="match status" value="1"/>
</dbReference>
<dbReference type="GO" id="GO:0004832">
    <property type="term" value="F:valine-tRNA ligase activity"/>
    <property type="evidence" value="ECO:0007669"/>
    <property type="project" value="UniProtKB-EC"/>
</dbReference>
<dbReference type="SUPFAM" id="SSF52374">
    <property type="entry name" value="Nucleotidylyl transferase"/>
    <property type="match status" value="1"/>
</dbReference>
<keyword evidence="4 11" id="KW-0547">Nucleotide-binding</keyword>
<dbReference type="InterPro" id="IPR002300">
    <property type="entry name" value="aa-tRNA-synth_Ia"/>
</dbReference>
<feature type="compositionally biased region" description="Basic and acidic residues" evidence="12">
    <location>
        <begin position="16"/>
        <end position="58"/>
    </location>
</feature>
<evidence type="ECO:0000256" key="4">
    <source>
        <dbReference type="ARBA" id="ARBA00022741"/>
    </source>
</evidence>
<evidence type="ECO:0000256" key="6">
    <source>
        <dbReference type="ARBA" id="ARBA00022917"/>
    </source>
</evidence>
<dbReference type="GO" id="GO:0005524">
    <property type="term" value="F:ATP binding"/>
    <property type="evidence" value="ECO:0007669"/>
    <property type="project" value="UniProtKB-KW"/>
</dbReference>
<dbReference type="GO" id="GO:0002161">
    <property type="term" value="F:aminoacyl-tRNA deacylase activity"/>
    <property type="evidence" value="ECO:0007669"/>
    <property type="project" value="InterPro"/>
</dbReference>
<dbReference type="PANTHER" id="PTHR11946">
    <property type="entry name" value="VALYL-TRNA SYNTHETASES"/>
    <property type="match status" value="1"/>
</dbReference>
<dbReference type="NCBIfam" id="TIGR00422">
    <property type="entry name" value="valS"/>
    <property type="match status" value="1"/>
</dbReference>
<dbReference type="InterPro" id="IPR037118">
    <property type="entry name" value="Val-tRNA_synth_C_sf"/>
</dbReference>
<dbReference type="InterPro" id="IPR009080">
    <property type="entry name" value="tRNAsynth_Ia_anticodon-bd"/>
</dbReference>
<sequence length="1133" mass="128831">MMQSTEQDELPQKTPKQLEKEAKKLAKLEKFKQKQDSQQKGQAKEKPEKKEKKKEVKKEAVAAVYEIETPPGTKKDVSGPMPDAYSPQYVEAAWYSWWEQEGFFKPEYGRNNILEPNPKGTFVMVIPPPNVTGSLHLGHALTNAVEDCITRWHRMKGRTTLWNPGCDHAGIATQVVVEKKLWREEKKTRHDIGRDKFIEKVWAWRMEKGDRIYQQLRRLGSSLDWSRTAFTMDPKLSRAVVEAFVRLHEEGDIYRSNRLVNWSCSLKSAISDIEVDKVEIPGRKLLTIPGYDKPVEFGMLTMFAYKVEGSEDEVIVATTRVETMLGDVAVAVHPTDQRYTHLHGKYVKHPFCDRSLPIISDDFVDISYGTGAVKITPAHDHNDYEVGKKHDLPFLTIINEDGIIVGDCTQFNGMKRFEARKAVAEALKQLGLYRCAKENPMVVPICSRSKDVVEPLIKSQWYIKCDEMARRAKEAVVSGELKIIPEYHTKTWYHWMDNIRDWCVSRQLWWGHRIPAYFVTIDDPSVPPGNDTDNAYWVTGRDEEEALRKAASKFQVPTDKVKLRQDADVLDTWFSSGLFPFSIFGWPDDTDELRAFYPGSLLETGHDIIFFWVARMVFFGQRLLNKLPFREVFLHPIVRDAHGRKMSKSLGNVIDPMDVILGASLEQLHAQLLESNLDPREVEKAMAGQKQDYPNGIPECGTDALRFALCAYLTQGRDINLDILRVQGYRFFCNKLWNAVKFALTYLSGDIDASSDVSAGYSRVIEECCGGGGVKGGDVRTLLDVYLADHSYLQGYELSESDLVVYAEVTARGVWDQKTLPHLTRWANHVKACRQGGGGSCRGSFPLLGTESSMDLWILSRLSAAVDISNQAFERYELSSATTACYNLWLYDLCDIYLECLKPVFASGDTKAVAAARHTLYRVLDCGLRLLAPFMPFITEELYQRLPHPPSVPRAVSIAVAPFPEQSIYRWRNLELEQEMEFVQKVVHSIRSARSDYTLPKNTKTDAYVKCNDEIVKDTLVRFSLAITTLAYCSQLNLTTTPPAGCAILTISEKCEVHINFKGLIDPEKELIKLGKKEEFLQQTITKLEQSMAMVDYENKVPEDVRAANHEKLTVSRGELQRLIQAMASLRTM</sequence>
<dbReference type="Pfam" id="PF00133">
    <property type="entry name" value="tRNA-synt_1"/>
    <property type="match status" value="1"/>
</dbReference>
<dbReference type="FunFam" id="3.90.740.10:FF:000005">
    <property type="entry name" value="Valine--tRNA ligase, mitochondrial"/>
    <property type="match status" value="1"/>
</dbReference>
<dbReference type="Gene3D" id="3.90.740.10">
    <property type="entry name" value="Valyl/Leucyl/Isoleucyl-tRNA synthetase, editing domain"/>
    <property type="match status" value="1"/>
</dbReference>
<dbReference type="GO" id="GO:0005829">
    <property type="term" value="C:cytosol"/>
    <property type="evidence" value="ECO:0007669"/>
    <property type="project" value="TreeGrafter"/>
</dbReference>
<protein>
    <recommendedName>
        <fullName evidence="8">Valine--tRNA ligase</fullName>
        <ecNumber evidence="2">6.1.1.9</ecNumber>
    </recommendedName>
    <alternativeName>
        <fullName evidence="9">Valyl-tRNA synthetase</fullName>
    </alternativeName>
</protein>